<dbReference type="Proteomes" id="UP000235145">
    <property type="component" value="Unassembled WGS sequence"/>
</dbReference>
<dbReference type="InterPro" id="IPR004172">
    <property type="entry name" value="L27_dom"/>
</dbReference>
<gene>
    <name evidence="2" type="ORF">LSAT_V11C700364550</name>
</gene>
<evidence type="ECO:0000259" key="1">
    <source>
        <dbReference type="PROSITE" id="PS51022"/>
    </source>
</evidence>
<evidence type="ECO:0000313" key="3">
    <source>
        <dbReference type="Proteomes" id="UP000235145"/>
    </source>
</evidence>
<proteinExistence type="predicted"/>
<dbReference type="PROSITE" id="PS51022">
    <property type="entry name" value="L27"/>
    <property type="match status" value="1"/>
</dbReference>
<comment type="caution">
    <text evidence="2">The sequence shown here is derived from an EMBL/GenBank/DDBJ whole genome shotgun (WGS) entry which is preliminary data.</text>
</comment>
<dbReference type="EMBL" id="NBSK02000007">
    <property type="protein sequence ID" value="KAJ0198465.1"/>
    <property type="molecule type" value="Genomic_DNA"/>
</dbReference>
<evidence type="ECO:0000313" key="2">
    <source>
        <dbReference type="EMBL" id="KAJ0198465.1"/>
    </source>
</evidence>
<feature type="domain" description="L27" evidence="1">
    <location>
        <begin position="1"/>
        <end position="19"/>
    </location>
</feature>
<sequence>MKSLLRIHDMVQSQEIGTNASIEESRIHIKHWFVMLTFSETQHFCFNLSTYITFKEYKRSKDVGLLAKKCGFQVRISYVLSCVHEQAILLNKGIPIHLNSIDKFWRKLDFFFSCTSLEDDDFGCEAKVNMHKEQFKTQPTEHNHAINNIVTRSCCYQNTCGRPSSKNKLFRKSHADPLSKPNKQRMRYCSPLN</sequence>
<reference evidence="2 3" key="1">
    <citation type="journal article" date="2017" name="Nat. Commun.">
        <title>Genome assembly with in vitro proximity ligation data and whole-genome triplication in lettuce.</title>
        <authorList>
            <person name="Reyes-Chin-Wo S."/>
            <person name="Wang Z."/>
            <person name="Yang X."/>
            <person name="Kozik A."/>
            <person name="Arikit S."/>
            <person name="Song C."/>
            <person name="Xia L."/>
            <person name="Froenicke L."/>
            <person name="Lavelle D.O."/>
            <person name="Truco M.J."/>
            <person name="Xia R."/>
            <person name="Zhu S."/>
            <person name="Xu C."/>
            <person name="Xu H."/>
            <person name="Xu X."/>
            <person name="Cox K."/>
            <person name="Korf I."/>
            <person name="Meyers B.C."/>
            <person name="Michelmore R.W."/>
        </authorList>
    </citation>
    <scope>NUCLEOTIDE SEQUENCE [LARGE SCALE GENOMIC DNA]</scope>
    <source>
        <strain evidence="3">cv. Salinas</strain>
        <tissue evidence="2">Seedlings</tissue>
    </source>
</reference>
<keyword evidence="3" id="KW-1185">Reference proteome</keyword>
<dbReference type="AlphaFoldDB" id="A0A9R1V581"/>
<name>A0A9R1V581_LACSA</name>
<protein>
    <recommendedName>
        <fullName evidence="1">L27 domain-containing protein</fullName>
    </recommendedName>
</protein>
<accession>A0A9R1V581</accession>
<organism evidence="2 3">
    <name type="scientific">Lactuca sativa</name>
    <name type="common">Garden lettuce</name>
    <dbReference type="NCBI Taxonomy" id="4236"/>
    <lineage>
        <taxon>Eukaryota</taxon>
        <taxon>Viridiplantae</taxon>
        <taxon>Streptophyta</taxon>
        <taxon>Embryophyta</taxon>
        <taxon>Tracheophyta</taxon>
        <taxon>Spermatophyta</taxon>
        <taxon>Magnoliopsida</taxon>
        <taxon>eudicotyledons</taxon>
        <taxon>Gunneridae</taxon>
        <taxon>Pentapetalae</taxon>
        <taxon>asterids</taxon>
        <taxon>campanulids</taxon>
        <taxon>Asterales</taxon>
        <taxon>Asteraceae</taxon>
        <taxon>Cichorioideae</taxon>
        <taxon>Cichorieae</taxon>
        <taxon>Lactucinae</taxon>
        <taxon>Lactuca</taxon>
    </lineage>
</organism>